<accession>A0A8R7PIW1</accession>
<reference evidence="10" key="2">
    <citation type="submission" date="2018-03" db="EMBL/GenBank/DDBJ databases">
        <title>The Triticum urartu genome reveals the dynamic nature of wheat genome evolution.</title>
        <authorList>
            <person name="Ling H."/>
            <person name="Ma B."/>
            <person name="Shi X."/>
            <person name="Liu H."/>
            <person name="Dong L."/>
            <person name="Sun H."/>
            <person name="Cao Y."/>
            <person name="Gao Q."/>
            <person name="Zheng S."/>
            <person name="Li Y."/>
            <person name="Yu Y."/>
            <person name="Du H."/>
            <person name="Qi M."/>
            <person name="Li Y."/>
            <person name="Yu H."/>
            <person name="Cui Y."/>
            <person name="Wang N."/>
            <person name="Chen C."/>
            <person name="Wu H."/>
            <person name="Zhao Y."/>
            <person name="Zhang J."/>
            <person name="Li Y."/>
            <person name="Zhou W."/>
            <person name="Zhang B."/>
            <person name="Hu W."/>
            <person name="Eijk M."/>
            <person name="Tang J."/>
            <person name="Witsenboer H."/>
            <person name="Zhao S."/>
            <person name="Li Z."/>
            <person name="Zhang A."/>
            <person name="Wang D."/>
            <person name="Liang C."/>
        </authorList>
    </citation>
    <scope>NUCLEOTIDE SEQUENCE [LARGE SCALE GENOMIC DNA]</scope>
    <source>
        <strain evidence="10">cv. G1812</strain>
    </source>
</reference>
<dbReference type="SMART" id="SM00848">
    <property type="entry name" value="Inhibitor_I29"/>
    <property type="match status" value="1"/>
</dbReference>
<dbReference type="InterPro" id="IPR038765">
    <property type="entry name" value="Papain-like_cys_pep_sf"/>
</dbReference>
<dbReference type="GO" id="GO:0006508">
    <property type="term" value="P:proteolysis"/>
    <property type="evidence" value="ECO:0007669"/>
    <property type="project" value="UniProtKB-KW"/>
</dbReference>
<dbReference type="SUPFAM" id="SSF54001">
    <property type="entry name" value="Cysteine proteinases"/>
    <property type="match status" value="1"/>
</dbReference>
<keyword evidence="3 7" id="KW-0732">Signal</keyword>
<reference evidence="11" key="1">
    <citation type="journal article" date="2013" name="Nature">
        <title>Draft genome of the wheat A-genome progenitor Triticum urartu.</title>
        <authorList>
            <person name="Ling H.Q."/>
            <person name="Zhao S."/>
            <person name="Liu D."/>
            <person name="Wang J."/>
            <person name="Sun H."/>
            <person name="Zhang C."/>
            <person name="Fan H."/>
            <person name="Li D."/>
            <person name="Dong L."/>
            <person name="Tao Y."/>
            <person name="Gao C."/>
            <person name="Wu H."/>
            <person name="Li Y."/>
            <person name="Cui Y."/>
            <person name="Guo X."/>
            <person name="Zheng S."/>
            <person name="Wang B."/>
            <person name="Yu K."/>
            <person name="Liang Q."/>
            <person name="Yang W."/>
            <person name="Lou X."/>
            <person name="Chen J."/>
            <person name="Feng M."/>
            <person name="Jian J."/>
            <person name="Zhang X."/>
            <person name="Luo G."/>
            <person name="Jiang Y."/>
            <person name="Liu J."/>
            <person name="Wang Z."/>
            <person name="Sha Y."/>
            <person name="Zhang B."/>
            <person name="Wu H."/>
            <person name="Tang D."/>
            <person name="Shen Q."/>
            <person name="Xue P."/>
            <person name="Zou S."/>
            <person name="Wang X."/>
            <person name="Liu X."/>
            <person name="Wang F."/>
            <person name="Yang Y."/>
            <person name="An X."/>
            <person name="Dong Z."/>
            <person name="Zhang K."/>
            <person name="Zhang X."/>
            <person name="Luo M.C."/>
            <person name="Dvorak J."/>
            <person name="Tong Y."/>
            <person name="Wang J."/>
            <person name="Yang H."/>
            <person name="Li Z."/>
            <person name="Wang D."/>
            <person name="Zhang A."/>
            <person name="Wang J."/>
        </authorList>
    </citation>
    <scope>NUCLEOTIDE SEQUENCE</scope>
    <source>
        <strain evidence="11">cv. G1812</strain>
    </source>
</reference>
<name>A0A8R7PIW1_TRIUA</name>
<evidence type="ECO:0000256" key="2">
    <source>
        <dbReference type="ARBA" id="ARBA00022670"/>
    </source>
</evidence>
<feature type="domain" description="Peptidase C1A papain C-terminal" evidence="8">
    <location>
        <begin position="130"/>
        <end position="347"/>
    </location>
</feature>
<evidence type="ECO:0008006" key="12">
    <source>
        <dbReference type="Google" id="ProtNLM"/>
    </source>
</evidence>
<dbReference type="InterPro" id="IPR013128">
    <property type="entry name" value="Peptidase_C1A"/>
</dbReference>
<dbReference type="InterPro" id="IPR039417">
    <property type="entry name" value="Peptidase_C1A_papain-like"/>
</dbReference>
<evidence type="ECO:0000313" key="11">
    <source>
        <dbReference type="Proteomes" id="UP000015106"/>
    </source>
</evidence>
<dbReference type="PANTHER" id="PTHR12411">
    <property type="entry name" value="CYSTEINE PROTEASE FAMILY C1-RELATED"/>
    <property type="match status" value="1"/>
</dbReference>
<keyword evidence="11" id="KW-1185">Reference proteome</keyword>
<sequence length="351" mass="37340">MAPIHSSRRLDGTLLSLLLVLVAATAFVSAAAARGDALAARHERWMAKYGRVYTDAAEKLRRQEVFAANARHIDAVNRAGNRMYTLGLNQFSDLTNEEFVEKHLGYRHQRGEESTPVAAVNMSMAQFEPTPDSVDWRGAQGAVTQIKDQGANCGCCWAFAAVAATEGLVKIATGNLISMSEQQVLDCTGGPSTCQSGYINDALSYIAKSGGLQQEAAYAYIGQQGACRGGDVSPNSAAAVGAPQLVSLNGDEGALQELVASQPVAVSVEADLDFHHYMSGVYTGSSSCGQNLNHFVTVVGYGTDGGGQEYWLVKNQWGTTWGEGGYMRLTRGNGGNCGMATYAYYPTMDNS</sequence>
<evidence type="ECO:0000256" key="3">
    <source>
        <dbReference type="ARBA" id="ARBA00022729"/>
    </source>
</evidence>
<organism evidence="10 11">
    <name type="scientific">Triticum urartu</name>
    <name type="common">Red wild einkorn</name>
    <name type="synonym">Crithodium urartu</name>
    <dbReference type="NCBI Taxonomy" id="4572"/>
    <lineage>
        <taxon>Eukaryota</taxon>
        <taxon>Viridiplantae</taxon>
        <taxon>Streptophyta</taxon>
        <taxon>Embryophyta</taxon>
        <taxon>Tracheophyta</taxon>
        <taxon>Spermatophyta</taxon>
        <taxon>Magnoliopsida</taxon>
        <taxon>Liliopsida</taxon>
        <taxon>Poales</taxon>
        <taxon>Poaceae</taxon>
        <taxon>BOP clade</taxon>
        <taxon>Pooideae</taxon>
        <taxon>Triticodae</taxon>
        <taxon>Triticeae</taxon>
        <taxon>Triticinae</taxon>
        <taxon>Triticum</taxon>
    </lineage>
</organism>
<dbReference type="Gene3D" id="3.90.70.10">
    <property type="entry name" value="Cysteine proteinases"/>
    <property type="match status" value="1"/>
</dbReference>
<feature type="chain" id="PRO_5035936474" description="Fruit bromelain" evidence="7">
    <location>
        <begin position="34"/>
        <end position="351"/>
    </location>
</feature>
<dbReference type="Pfam" id="PF08246">
    <property type="entry name" value="Inhibitor_I29"/>
    <property type="match status" value="1"/>
</dbReference>
<comment type="similarity">
    <text evidence="1">Belongs to the peptidase C1 family.</text>
</comment>
<protein>
    <recommendedName>
        <fullName evidence="12">Fruit bromelain</fullName>
    </recommendedName>
</protein>
<feature type="domain" description="Cathepsin propeptide inhibitor" evidence="9">
    <location>
        <begin position="42"/>
        <end position="99"/>
    </location>
</feature>
<evidence type="ECO:0000313" key="10">
    <source>
        <dbReference type="EnsemblPlants" id="TuG1812G0200004719.01.T01"/>
    </source>
</evidence>
<dbReference type="CDD" id="cd02248">
    <property type="entry name" value="Peptidase_C1A"/>
    <property type="match status" value="1"/>
</dbReference>
<dbReference type="FunFam" id="3.90.70.10:FF:000067">
    <property type="entry name" value="Senescence-specific cysteine protease"/>
    <property type="match status" value="1"/>
</dbReference>
<dbReference type="Gramene" id="TuG1812G0200004719.01.T01">
    <property type="protein sequence ID" value="TuG1812G0200004719.01.T01"/>
    <property type="gene ID" value="TuG1812G0200004719.01"/>
</dbReference>
<dbReference type="SMART" id="SM00645">
    <property type="entry name" value="Pept_C1"/>
    <property type="match status" value="1"/>
</dbReference>
<keyword evidence="5" id="KW-0788">Thiol protease</keyword>
<evidence type="ECO:0000259" key="9">
    <source>
        <dbReference type="SMART" id="SM00848"/>
    </source>
</evidence>
<dbReference type="Pfam" id="PF00112">
    <property type="entry name" value="Peptidase_C1"/>
    <property type="match status" value="1"/>
</dbReference>
<evidence type="ECO:0000256" key="6">
    <source>
        <dbReference type="ARBA" id="ARBA00023157"/>
    </source>
</evidence>
<keyword evidence="2" id="KW-0645">Protease</keyword>
<dbReference type="GO" id="GO:0008234">
    <property type="term" value="F:cysteine-type peptidase activity"/>
    <property type="evidence" value="ECO:0007669"/>
    <property type="project" value="UniProtKB-KW"/>
</dbReference>
<dbReference type="InterPro" id="IPR013201">
    <property type="entry name" value="Prot_inhib_I29"/>
</dbReference>
<dbReference type="AlphaFoldDB" id="A0A8R7PIW1"/>
<dbReference type="Proteomes" id="UP000015106">
    <property type="component" value="Chromosome 2"/>
</dbReference>
<proteinExistence type="inferred from homology"/>
<evidence type="ECO:0000256" key="1">
    <source>
        <dbReference type="ARBA" id="ARBA00008455"/>
    </source>
</evidence>
<evidence type="ECO:0000256" key="7">
    <source>
        <dbReference type="SAM" id="SignalP"/>
    </source>
</evidence>
<evidence type="ECO:0000256" key="5">
    <source>
        <dbReference type="ARBA" id="ARBA00022807"/>
    </source>
</evidence>
<reference evidence="10" key="3">
    <citation type="submission" date="2022-06" db="UniProtKB">
        <authorList>
            <consortium name="EnsemblPlants"/>
        </authorList>
    </citation>
    <scope>IDENTIFICATION</scope>
</reference>
<keyword evidence="6" id="KW-1015">Disulfide bond</keyword>
<dbReference type="EnsemblPlants" id="TuG1812G0200004719.01.T01">
    <property type="protein sequence ID" value="TuG1812G0200004719.01.T01"/>
    <property type="gene ID" value="TuG1812G0200004719.01"/>
</dbReference>
<dbReference type="PRINTS" id="PR00705">
    <property type="entry name" value="PAPAIN"/>
</dbReference>
<keyword evidence="4" id="KW-0378">Hydrolase</keyword>
<evidence type="ECO:0000259" key="8">
    <source>
        <dbReference type="SMART" id="SM00645"/>
    </source>
</evidence>
<evidence type="ECO:0000256" key="4">
    <source>
        <dbReference type="ARBA" id="ARBA00022801"/>
    </source>
</evidence>
<feature type="signal peptide" evidence="7">
    <location>
        <begin position="1"/>
        <end position="33"/>
    </location>
</feature>
<dbReference type="InterPro" id="IPR000668">
    <property type="entry name" value="Peptidase_C1A_C"/>
</dbReference>